<dbReference type="GO" id="GO:0006633">
    <property type="term" value="P:fatty acid biosynthetic process"/>
    <property type="evidence" value="ECO:0007669"/>
    <property type="project" value="UniProtKB-UniRule"/>
</dbReference>
<organism evidence="15 16">
    <name type="scientific">Sebaldella termitidis (strain ATCC 33386 / NCTC 11300)</name>
    <dbReference type="NCBI Taxonomy" id="526218"/>
    <lineage>
        <taxon>Bacteria</taxon>
        <taxon>Fusobacteriati</taxon>
        <taxon>Fusobacteriota</taxon>
        <taxon>Fusobacteriia</taxon>
        <taxon>Fusobacteriales</taxon>
        <taxon>Leptotrichiaceae</taxon>
        <taxon>Sebaldella</taxon>
    </lineage>
</organism>
<proteinExistence type="inferred from homology"/>
<comment type="function">
    <text evidence="11">Involved in the type II fatty acid elongation cycle. Catalyzes the elongation of a wide range of acyl-ACP by the addition of two carbons from malonyl-ACP to an acyl acceptor. Can efficiently catalyze the conversion of palmitoleoyl-ACP (cis-hexadec-9-enoyl-ACP) to cis-vaccenoyl-ACP (cis-octadec-11-enoyl-ACP), an essential step in the thermal regulation of fatty acid composition.</text>
</comment>
<evidence type="ECO:0000313" key="15">
    <source>
        <dbReference type="EMBL" id="ACZ07183.1"/>
    </source>
</evidence>
<protein>
    <recommendedName>
        <fullName evidence="4 11">3-oxoacyl-[acyl-carrier-protein] synthase 2</fullName>
        <ecNumber evidence="3 11">2.3.1.179</ecNumber>
    </recommendedName>
</protein>
<dbReference type="eggNOG" id="COG0304">
    <property type="taxonomic scope" value="Bacteria"/>
</dbReference>
<feature type="domain" description="Ketosynthase family 3 (KS3)" evidence="14">
    <location>
        <begin position="1"/>
        <end position="407"/>
    </location>
</feature>
<evidence type="ECO:0000256" key="12">
    <source>
        <dbReference type="PIRSR" id="PIRSR000447-1"/>
    </source>
</evidence>
<dbReference type="SUPFAM" id="SSF53901">
    <property type="entry name" value="Thiolase-like"/>
    <property type="match status" value="2"/>
</dbReference>
<dbReference type="PANTHER" id="PTHR11712:SF336">
    <property type="entry name" value="3-OXOACYL-[ACYL-CARRIER-PROTEIN] SYNTHASE, MITOCHONDRIAL"/>
    <property type="match status" value="1"/>
</dbReference>
<name>D1ALR5_SEBTE</name>
<comment type="catalytic activity">
    <reaction evidence="11">
        <text>(9Z)-hexadecenoyl-[ACP] + malonyl-[ACP] + H(+) = 3-oxo-(11Z)-octadecenoyl-[ACP] + holo-[ACP] + CO2</text>
        <dbReference type="Rhea" id="RHEA:55040"/>
        <dbReference type="Rhea" id="RHEA-COMP:9623"/>
        <dbReference type="Rhea" id="RHEA-COMP:9685"/>
        <dbReference type="Rhea" id="RHEA-COMP:10800"/>
        <dbReference type="Rhea" id="RHEA-COMP:14074"/>
        <dbReference type="ChEBI" id="CHEBI:15378"/>
        <dbReference type="ChEBI" id="CHEBI:16526"/>
        <dbReference type="ChEBI" id="CHEBI:64479"/>
        <dbReference type="ChEBI" id="CHEBI:78449"/>
        <dbReference type="ChEBI" id="CHEBI:83989"/>
        <dbReference type="ChEBI" id="CHEBI:138538"/>
        <dbReference type="EC" id="2.3.1.179"/>
    </reaction>
</comment>
<dbReference type="NCBIfam" id="NF005589">
    <property type="entry name" value="PRK07314.1"/>
    <property type="match status" value="1"/>
</dbReference>
<dbReference type="AlphaFoldDB" id="D1ALR5"/>
<sequence length="410" mass="44010">MKRVVITGYGIISALGNNVDIFWKNIAEGKSGIKLIEDPEFSDIPTRIAAYIESFDAEKYMNKKDINKTDLFTQYAYAAAAQALESGGVSDNTFDKNRVGIYIGSGVGGLDTILKNHRIFLEKGSRRVSPFMVPMMITNMAAGFISINTGFKGPSFSPVSACATSNHAIGEAFLSIKHGYTDAVLAGGAEAPINPLTFAGFSNMKAMSRNNDHPLESSRPFDKDRDGFVIAEGAGILLLEEYEHAVKRGAEILGEVVGYGATSDAFHMTTPDFHGAERAMSLALSMAEIQPSRVNYINAHATSTKEGDISETNAIKSVFGENAKNIKISATKSITGHLFGAAGGAEAVITLKAIENGLVPPTINLKNPDEKCDLDYTPNTAVKHDIEYAVSNGFGFGGHNASLLFKRFDK</sequence>
<evidence type="ECO:0000256" key="11">
    <source>
        <dbReference type="PIRNR" id="PIRNR000447"/>
    </source>
</evidence>
<comment type="catalytic activity">
    <reaction evidence="11">
        <text>a fatty acyl-[ACP] + malonyl-[ACP] + H(+) = a 3-oxoacyl-[ACP] + holo-[ACP] + CO2</text>
        <dbReference type="Rhea" id="RHEA:22836"/>
        <dbReference type="Rhea" id="RHEA-COMP:9623"/>
        <dbReference type="Rhea" id="RHEA-COMP:9685"/>
        <dbReference type="Rhea" id="RHEA-COMP:9916"/>
        <dbReference type="Rhea" id="RHEA-COMP:14125"/>
        <dbReference type="ChEBI" id="CHEBI:15378"/>
        <dbReference type="ChEBI" id="CHEBI:16526"/>
        <dbReference type="ChEBI" id="CHEBI:64479"/>
        <dbReference type="ChEBI" id="CHEBI:78449"/>
        <dbReference type="ChEBI" id="CHEBI:78776"/>
        <dbReference type="ChEBI" id="CHEBI:138651"/>
    </reaction>
</comment>
<dbReference type="EMBL" id="CP001739">
    <property type="protein sequence ID" value="ACZ07183.1"/>
    <property type="molecule type" value="Genomic_DNA"/>
</dbReference>
<keyword evidence="6 11" id="KW-0808">Transferase</keyword>
<evidence type="ECO:0000256" key="4">
    <source>
        <dbReference type="ARBA" id="ARBA00014657"/>
    </source>
</evidence>
<dbReference type="InterPro" id="IPR018201">
    <property type="entry name" value="Ketoacyl_synth_AS"/>
</dbReference>
<feature type="active site" description="For beta-ketoacyl synthase activity" evidence="12">
    <location>
        <position position="162"/>
    </location>
</feature>
<dbReference type="PROSITE" id="PS00606">
    <property type="entry name" value="KS3_1"/>
    <property type="match status" value="1"/>
</dbReference>
<dbReference type="FunFam" id="3.40.47.10:FF:000009">
    <property type="entry name" value="3-oxoacyl-[acyl-carrier-protein] synthase 2"/>
    <property type="match status" value="1"/>
</dbReference>
<keyword evidence="7" id="KW-0276">Fatty acid metabolism</keyword>
<dbReference type="InterPro" id="IPR020841">
    <property type="entry name" value="PKS_Beta-ketoAc_synthase_dom"/>
</dbReference>
<dbReference type="NCBIfam" id="NF004970">
    <property type="entry name" value="PRK06333.1"/>
    <property type="match status" value="1"/>
</dbReference>
<keyword evidence="10 11" id="KW-0012">Acyltransferase</keyword>
<dbReference type="RefSeq" id="WP_012859782.1">
    <property type="nucleotide sequence ID" value="NC_013517.1"/>
</dbReference>
<evidence type="ECO:0000256" key="5">
    <source>
        <dbReference type="ARBA" id="ARBA00022516"/>
    </source>
</evidence>
<evidence type="ECO:0000256" key="6">
    <source>
        <dbReference type="ARBA" id="ARBA00022679"/>
    </source>
</evidence>
<keyword evidence="5 11" id="KW-0444">Lipid biosynthesis</keyword>
<dbReference type="PIRSF" id="PIRSF000447">
    <property type="entry name" value="KAS_II"/>
    <property type="match status" value="1"/>
</dbReference>
<accession>D1ALR5</accession>
<evidence type="ECO:0000256" key="1">
    <source>
        <dbReference type="ARBA" id="ARBA00005194"/>
    </source>
</evidence>
<dbReference type="PANTHER" id="PTHR11712">
    <property type="entry name" value="POLYKETIDE SYNTHASE-RELATED"/>
    <property type="match status" value="1"/>
</dbReference>
<keyword evidence="16" id="KW-1185">Reference proteome</keyword>
<dbReference type="InterPro" id="IPR017568">
    <property type="entry name" value="3-oxoacyl-ACP_synth-2"/>
</dbReference>
<gene>
    <name evidence="15" type="ordered locus">Sterm_0299</name>
</gene>
<dbReference type="Pfam" id="PF00109">
    <property type="entry name" value="ketoacyl-synt"/>
    <property type="match status" value="1"/>
</dbReference>
<evidence type="ECO:0000256" key="10">
    <source>
        <dbReference type="ARBA" id="ARBA00023315"/>
    </source>
</evidence>
<dbReference type="NCBIfam" id="TIGR03150">
    <property type="entry name" value="fabF"/>
    <property type="match status" value="1"/>
</dbReference>
<evidence type="ECO:0000256" key="2">
    <source>
        <dbReference type="ARBA" id="ARBA00008467"/>
    </source>
</evidence>
<dbReference type="PROSITE" id="PS52004">
    <property type="entry name" value="KS3_2"/>
    <property type="match status" value="1"/>
</dbReference>
<reference evidence="15 16" key="2">
    <citation type="journal article" date="2010" name="Stand. Genomic Sci.">
        <title>Complete genome sequence of Sebaldella termitidis type strain (NCTC 11300).</title>
        <authorList>
            <person name="Harmon-Smith M."/>
            <person name="Celia L."/>
            <person name="Chertkov O."/>
            <person name="Lapidus A."/>
            <person name="Copeland A."/>
            <person name="Glavina Del Rio T."/>
            <person name="Nolan M."/>
            <person name="Lucas S."/>
            <person name="Tice H."/>
            <person name="Cheng J.F."/>
            <person name="Han C."/>
            <person name="Detter J.C."/>
            <person name="Bruce D."/>
            <person name="Goodwin L."/>
            <person name="Pitluck S."/>
            <person name="Pati A."/>
            <person name="Liolios K."/>
            <person name="Ivanova N."/>
            <person name="Mavromatis K."/>
            <person name="Mikhailova N."/>
            <person name="Chen A."/>
            <person name="Palaniappan K."/>
            <person name="Land M."/>
            <person name="Hauser L."/>
            <person name="Chang Y.J."/>
            <person name="Jeffries C.D."/>
            <person name="Brettin T."/>
            <person name="Goker M."/>
            <person name="Beck B."/>
            <person name="Bristow J."/>
            <person name="Eisen J.A."/>
            <person name="Markowitz V."/>
            <person name="Hugenholtz P."/>
            <person name="Kyrpides N.C."/>
            <person name="Klenk H.P."/>
            <person name="Chen F."/>
        </authorList>
    </citation>
    <scope>NUCLEOTIDE SEQUENCE [LARGE SCALE GENOMIC DNA]</scope>
    <source>
        <strain evidence="16">ATCC 33386 / NCTC 11300</strain>
    </source>
</reference>
<dbReference type="KEGG" id="str:Sterm_0299"/>
<comment type="similarity">
    <text evidence="2 11 13">Belongs to the thiolase-like superfamily. Beta-ketoacyl-ACP synthases family.</text>
</comment>
<evidence type="ECO:0000313" key="16">
    <source>
        <dbReference type="Proteomes" id="UP000000845"/>
    </source>
</evidence>
<evidence type="ECO:0000256" key="13">
    <source>
        <dbReference type="RuleBase" id="RU003694"/>
    </source>
</evidence>
<dbReference type="Pfam" id="PF02801">
    <property type="entry name" value="Ketoacyl-synt_C"/>
    <property type="match status" value="1"/>
</dbReference>
<dbReference type="Gene3D" id="3.40.47.10">
    <property type="match status" value="1"/>
</dbReference>
<dbReference type="CDD" id="cd00834">
    <property type="entry name" value="KAS_I_II"/>
    <property type="match status" value="1"/>
</dbReference>
<dbReference type="STRING" id="526218.Sterm_0299"/>
<keyword evidence="9 11" id="KW-0275">Fatty acid biosynthesis</keyword>
<dbReference type="GO" id="GO:0005829">
    <property type="term" value="C:cytosol"/>
    <property type="evidence" value="ECO:0007669"/>
    <property type="project" value="TreeGrafter"/>
</dbReference>
<reference evidence="16" key="1">
    <citation type="submission" date="2009-09" db="EMBL/GenBank/DDBJ databases">
        <title>The complete chromosome of Sebaldella termitidis ATCC 33386.</title>
        <authorList>
            <consortium name="US DOE Joint Genome Institute (JGI-PGF)"/>
            <person name="Lucas S."/>
            <person name="Copeland A."/>
            <person name="Lapidus A."/>
            <person name="Glavina del Rio T."/>
            <person name="Dalin E."/>
            <person name="Tice H."/>
            <person name="Bruce D."/>
            <person name="Goodwin L."/>
            <person name="Pitluck S."/>
            <person name="Kyrpides N."/>
            <person name="Mavromatis K."/>
            <person name="Ivanova N."/>
            <person name="Mikhailova N."/>
            <person name="Sims D."/>
            <person name="Meincke L."/>
            <person name="Brettin T."/>
            <person name="Detter J.C."/>
            <person name="Han C."/>
            <person name="Larimer F."/>
            <person name="Land M."/>
            <person name="Hauser L."/>
            <person name="Markowitz V."/>
            <person name="Cheng J.F."/>
            <person name="Hugenholtz P."/>
            <person name="Woyke T."/>
            <person name="Wu D."/>
            <person name="Eisen J.A."/>
        </authorList>
    </citation>
    <scope>NUCLEOTIDE SEQUENCE [LARGE SCALE GENOMIC DNA]</scope>
    <source>
        <strain evidence="16">ATCC 33386 / NCTC 11300</strain>
    </source>
</reference>
<dbReference type="InterPro" id="IPR014030">
    <property type="entry name" value="Ketoacyl_synth_N"/>
</dbReference>
<dbReference type="SMART" id="SM00825">
    <property type="entry name" value="PKS_KS"/>
    <property type="match status" value="1"/>
</dbReference>
<evidence type="ECO:0000256" key="9">
    <source>
        <dbReference type="ARBA" id="ARBA00023160"/>
    </source>
</evidence>
<dbReference type="GO" id="GO:0004315">
    <property type="term" value="F:3-oxoacyl-[acyl-carrier-protein] synthase activity"/>
    <property type="evidence" value="ECO:0007669"/>
    <property type="project" value="UniProtKB-UniRule"/>
</dbReference>
<dbReference type="EC" id="2.3.1.179" evidence="3 11"/>
<evidence type="ECO:0000256" key="3">
    <source>
        <dbReference type="ARBA" id="ARBA00012356"/>
    </source>
</evidence>
<comment type="pathway">
    <text evidence="1 11">Lipid metabolism; fatty acid biosynthesis.</text>
</comment>
<dbReference type="HOGENOM" id="CLU_000022_69_2_0"/>
<evidence type="ECO:0000256" key="8">
    <source>
        <dbReference type="ARBA" id="ARBA00023098"/>
    </source>
</evidence>
<dbReference type="InterPro" id="IPR014031">
    <property type="entry name" value="Ketoacyl_synth_C"/>
</dbReference>
<dbReference type="InterPro" id="IPR016039">
    <property type="entry name" value="Thiolase-like"/>
</dbReference>
<evidence type="ECO:0000256" key="7">
    <source>
        <dbReference type="ARBA" id="ARBA00022832"/>
    </source>
</evidence>
<dbReference type="Proteomes" id="UP000000845">
    <property type="component" value="Chromosome"/>
</dbReference>
<dbReference type="InterPro" id="IPR000794">
    <property type="entry name" value="Beta-ketoacyl_synthase"/>
</dbReference>
<keyword evidence="8" id="KW-0443">Lipid metabolism</keyword>
<dbReference type="UniPathway" id="UPA00094"/>
<evidence type="ECO:0000259" key="14">
    <source>
        <dbReference type="PROSITE" id="PS52004"/>
    </source>
</evidence>